<evidence type="ECO:0000256" key="6">
    <source>
        <dbReference type="SAM" id="Phobius"/>
    </source>
</evidence>
<keyword evidence="3 6" id="KW-0812">Transmembrane</keyword>
<evidence type="ECO:0000256" key="5">
    <source>
        <dbReference type="ARBA" id="ARBA00023136"/>
    </source>
</evidence>
<dbReference type="AlphaFoldDB" id="A0A7I8LHS1"/>
<evidence type="ECO:0000256" key="3">
    <source>
        <dbReference type="ARBA" id="ARBA00022692"/>
    </source>
</evidence>
<keyword evidence="8" id="KW-1185">Reference proteome</keyword>
<evidence type="ECO:0000256" key="2">
    <source>
        <dbReference type="ARBA" id="ARBA00007590"/>
    </source>
</evidence>
<dbReference type="EMBL" id="LR746278">
    <property type="protein sequence ID" value="CAA7408805.1"/>
    <property type="molecule type" value="Genomic_DNA"/>
</dbReference>
<reference evidence="7" key="1">
    <citation type="submission" date="2020-02" db="EMBL/GenBank/DDBJ databases">
        <authorList>
            <person name="Scholz U."/>
            <person name="Mascher M."/>
            <person name="Fiebig A."/>
        </authorList>
    </citation>
    <scope>NUCLEOTIDE SEQUENCE</scope>
</reference>
<comment type="subcellular location">
    <subcellularLocation>
        <location evidence="1">Membrane</location>
    </subcellularLocation>
</comment>
<comment type="similarity">
    <text evidence="2">Belongs to the TMEM14 family.</text>
</comment>
<gene>
    <name evidence="7" type="ORF">SI8410_15019483</name>
</gene>
<dbReference type="GO" id="GO:0009706">
    <property type="term" value="C:chloroplast inner membrane"/>
    <property type="evidence" value="ECO:0007669"/>
    <property type="project" value="TreeGrafter"/>
</dbReference>
<sequence length="163" mass="17761">MIYEYLLVYVLYRIPFPCALKGTAIQEGFSIEKKKTAKIHDFCLGIPFGAIVLSGGLIGYLFSRNLATLGTGFLFGLPLLSLSCFSLKVWRNGISSLPFILGQGALAAALFWKHFQTYSSTKKFFFPGFYALLSGAMLCFYSYVLLSGGNPPPKVKAAAAKSA</sequence>
<feature type="transmembrane region" description="Helical" evidence="6">
    <location>
        <begin position="94"/>
        <end position="112"/>
    </location>
</feature>
<keyword evidence="5 6" id="KW-0472">Membrane</keyword>
<evidence type="ECO:0000313" key="8">
    <source>
        <dbReference type="Proteomes" id="UP000663760"/>
    </source>
</evidence>
<dbReference type="Pfam" id="PF03647">
    <property type="entry name" value="Tmemb_14"/>
    <property type="match status" value="1"/>
</dbReference>
<dbReference type="GO" id="GO:0015245">
    <property type="term" value="F:fatty acid transmembrane transporter activity"/>
    <property type="evidence" value="ECO:0007669"/>
    <property type="project" value="TreeGrafter"/>
</dbReference>
<evidence type="ECO:0000256" key="4">
    <source>
        <dbReference type="ARBA" id="ARBA00022989"/>
    </source>
</evidence>
<accession>A0A7I8LHS1</accession>
<dbReference type="InterPro" id="IPR044890">
    <property type="entry name" value="TMEM14_sf"/>
</dbReference>
<evidence type="ECO:0000313" key="7">
    <source>
        <dbReference type="EMBL" id="CAA7408805.1"/>
    </source>
</evidence>
<protein>
    <submittedName>
        <fullName evidence="7">Uncharacterized protein</fullName>
    </submittedName>
</protein>
<dbReference type="OrthoDB" id="643381at2759"/>
<proteinExistence type="inferred from homology"/>
<dbReference type="Proteomes" id="UP000663760">
    <property type="component" value="Chromosome 15"/>
</dbReference>
<dbReference type="InterPro" id="IPR005349">
    <property type="entry name" value="TMEM14"/>
</dbReference>
<organism evidence="7 8">
    <name type="scientific">Spirodela intermedia</name>
    <name type="common">Intermediate duckweed</name>
    <dbReference type="NCBI Taxonomy" id="51605"/>
    <lineage>
        <taxon>Eukaryota</taxon>
        <taxon>Viridiplantae</taxon>
        <taxon>Streptophyta</taxon>
        <taxon>Embryophyta</taxon>
        <taxon>Tracheophyta</taxon>
        <taxon>Spermatophyta</taxon>
        <taxon>Magnoliopsida</taxon>
        <taxon>Liliopsida</taxon>
        <taxon>Araceae</taxon>
        <taxon>Lemnoideae</taxon>
        <taxon>Spirodela</taxon>
    </lineage>
</organism>
<feature type="transmembrane region" description="Helical" evidence="6">
    <location>
        <begin position="42"/>
        <end position="62"/>
    </location>
</feature>
<keyword evidence="4 6" id="KW-1133">Transmembrane helix</keyword>
<name>A0A7I8LHS1_SPIIN</name>
<evidence type="ECO:0000256" key="1">
    <source>
        <dbReference type="ARBA" id="ARBA00004370"/>
    </source>
</evidence>
<dbReference type="Gene3D" id="1.10.10.1740">
    <property type="entry name" value="Transmembrane protein 14-like"/>
    <property type="match status" value="1"/>
</dbReference>
<dbReference type="PANTHER" id="PTHR12668:SF48">
    <property type="entry name" value="PROTEIN FATTY ACID EXPORT 1, CHLOROPLASTIC"/>
    <property type="match status" value="1"/>
</dbReference>
<dbReference type="PANTHER" id="PTHR12668">
    <property type="entry name" value="TRANSMEMBRANE PROTEIN 14, 15"/>
    <property type="match status" value="1"/>
</dbReference>
<feature type="transmembrane region" description="Helical" evidence="6">
    <location>
        <begin position="124"/>
        <end position="146"/>
    </location>
</feature>